<dbReference type="Gene3D" id="3.40.30.120">
    <property type="match status" value="1"/>
</dbReference>
<dbReference type="PANTHER" id="PTHR43004:SF19">
    <property type="entry name" value="BINDING MONOOXYGENASE, PUTATIVE (JCVI)-RELATED"/>
    <property type="match status" value="1"/>
</dbReference>
<evidence type="ECO:0000313" key="5">
    <source>
        <dbReference type="EMBL" id="ANS28301.1"/>
    </source>
</evidence>
<comment type="cofactor">
    <cofactor evidence="1">
        <name>FAD</name>
        <dbReference type="ChEBI" id="CHEBI:57692"/>
    </cofactor>
</comment>
<organism evidence="5 6">
    <name type="scientific">Rhodococcus opacus</name>
    <name type="common">Nocardia opaca</name>
    <dbReference type="NCBI Taxonomy" id="37919"/>
    <lineage>
        <taxon>Bacteria</taxon>
        <taxon>Bacillati</taxon>
        <taxon>Actinomycetota</taxon>
        <taxon>Actinomycetes</taxon>
        <taxon>Mycobacteriales</taxon>
        <taxon>Nocardiaceae</taxon>
        <taxon>Rhodococcus</taxon>
    </lineage>
</organism>
<keyword evidence="5" id="KW-0503">Monooxygenase</keyword>
<dbReference type="Proteomes" id="UP000186108">
    <property type="component" value="Chromosome"/>
</dbReference>
<reference evidence="5 6" key="1">
    <citation type="submission" date="2014-07" db="EMBL/GenBank/DDBJ databases">
        <authorList>
            <person name="Zhang J.E."/>
            <person name="Yang H."/>
            <person name="Guo J."/>
            <person name="Deng Z."/>
            <person name="Luo H."/>
            <person name="Luo M."/>
            <person name="Zhao B."/>
        </authorList>
    </citation>
    <scope>NUCLEOTIDE SEQUENCE [LARGE SCALE GENOMIC DNA]</scope>
    <source>
        <strain evidence="5 6">1CP</strain>
    </source>
</reference>
<dbReference type="Pfam" id="PF01494">
    <property type="entry name" value="FAD_binding_3"/>
    <property type="match status" value="1"/>
</dbReference>
<dbReference type="AlphaFoldDB" id="A0A1B1K6V7"/>
<evidence type="ECO:0000256" key="1">
    <source>
        <dbReference type="ARBA" id="ARBA00001974"/>
    </source>
</evidence>
<gene>
    <name evidence="5" type="ORF">R1CP_18085</name>
</gene>
<sequence length="514" mass="55898">MTAPDGQPLDVLVVGAGPTGLAAALIAHDHGAHVRIVDRRPDAPRFSRAFLVQSRTLEVLRPHGVTDELLALGDSNPQVHLHLRRRCVPVHVGEIRLPDTAFPNFLLVRQGDVEAVLRRALRGRGVEVEWETQYESFRAVGGVVCDVTHHGIRRQVEARFLVGCDGSTSTVRATAGISWDGSVYPHEILLADVELDGEVQTGVAHVAVHREGLLFLLPLGETARWRLLTAQPPNCAEAPTDRHHLQKILDRADVHARITRIAWSERVPVQHRVASRYRCGPVFLAGDAAHAFSPAGGQGMNTGIQDSADLGWKLAFAAHLRPGGDATLLRSYAEDRRPAAHQVLLLTHVLFWAEAGRGRVPSLLRGAFSSAGAPLVPVLLRRRRLVAHAVRVLAQLRRHYRRGPLSVEGSGDSGVAAPAGERIPDEEVTVDGGRQRLHDLIATPAVQVLLHRDTQWGMPPAPDGRLQVHRIRSWSGTGIVIVRPDGYVGFRSGSDTQGAAEWLELIGASPARST</sequence>
<keyword evidence="2" id="KW-0285">Flavoprotein</keyword>
<evidence type="ECO:0000256" key="3">
    <source>
        <dbReference type="ARBA" id="ARBA00022827"/>
    </source>
</evidence>
<dbReference type="InterPro" id="IPR050641">
    <property type="entry name" value="RIFMO-like"/>
</dbReference>
<protein>
    <submittedName>
        <fullName evidence="5">Monooxygenase FAD-binding protein</fullName>
    </submittedName>
</protein>
<evidence type="ECO:0000313" key="6">
    <source>
        <dbReference type="Proteomes" id="UP000186108"/>
    </source>
</evidence>
<evidence type="ECO:0000259" key="4">
    <source>
        <dbReference type="Pfam" id="PF01494"/>
    </source>
</evidence>
<keyword evidence="3" id="KW-0274">FAD</keyword>
<proteinExistence type="predicted"/>
<dbReference type="Gene3D" id="3.50.50.60">
    <property type="entry name" value="FAD/NAD(P)-binding domain"/>
    <property type="match status" value="1"/>
</dbReference>
<dbReference type="Pfam" id="PF21274">
    <property type="entry name" value="Rng_hyd_C"/>
    <property type="match status" value="1"/>
</dbReference>
<dbReference type="PRINTS" id="PR00420">
    <property type="entry name" value="RNGMNOXGNASE"/>
</dbReference>
<dbReference type="SUPFAM" id="SSF51905">
    <property type="entry name" value="FAD/NAD(P)-binding domain"/>
    <property type="match status" value="1"/>
</dbReference>
<dbReference type="PANTHER" id="PTHR43004">
    <property type="entry name" value="TRK SYSTEM POTASSIUM UPTAKE PROTEIN"/>
    <property type="match status" value="1"/>
</dbReference>
<dbReference type="Gene3D" id="3.30.70.2450">
    <property type="match status" value="1"/>
</dbReference>
<evidence type="ECO:0000256" key="2">
    <source>
        <dbReference type="ARBA" id="ARBA00022630"/>
    </source>
</evidence>
<dbReference type="PATRIC" id="fig|37919.13.peg.3756"/>
<accession>A0A1B1K6V7</accession>
<dbReference type="GO" id="GO:0016709">
    <property type="term" value="F:oxidoreductase activity, acting on paired donors, with incorporation or reduction of molecular oxygen, NAD(P)H as one donor, and incorporation of one atom of oxygen"/>
    <property type="evidence" value="ECO:0007669"/>
    <property type="project" value="UniProtKB-ARBA"/>
</dbReference>
<dbReference type="RefSeq" id="WP_065491116.1">
    <property type="nucleotide sequence ID" value="NZ_CP009111.1"/>
</dbReference>
<dbReference type="EMBL" id="CP009111">
    <property type="protein sequence ID" value="ANS28301.1"/>
    <property type="molecule type" value="Genomic_DNA"/>
</dbReference>
<keyword evidence="5" id="KW-0560">Oxidoreductase</keyword>
<dbReference type="InterPro" id="IPR002938">
    <property type="entry name" value="FAD-bd"/>
</dbReference>
<dbReference type="GO" id="GO:0071949">
    <property type="term" value="F:FAD binding"/>
    <property type="evidence" value="ECO:0007669"/>
    <property type="project" value="InterPro"/>
</dbReference>
<name>A0A1B1K6V7_RHOOP</name>
<feature type="domain" description="FAD-binding" evidence="4">
    <location>
        <begin position="10"/>
        <end position="344"/>
    </location>
</feature>
<dbReference type="InterPro" id="IPR036188">
    <property type="entry name" value="FAD/NAD-bd_sf"/>
</dbReference>